<dbReference type="EMBL" id="CP139965">
    <property type="protein sequence ID" value="WQD77361.1"/>
    <property type="molecule type" value="Genomic_DNA"/>
</dbReference>
<keyword evidence="6 7" id="KW-0472">Membrane</keyword>
<dbReference type="PANTHER" id="PTHR11706:SF33">
    <property type="entry name" value="NATURAL RESISTANCE-ASSOCIATED MACROPHAGE PROTEIN 2"/>
    <property type="match status" value="1"/>
</dbReference>
<keyword evidence="4" id="KW-0769">Symport</keyword>
<feature type="transmembrane region" description="Helical" evidence="7">
    <location>
        <begin position="371"/>
        <end position="394"/>
    </location>
</feature>
<evidence type="ECO:0000256" key="2">
    <source>
        <dbReference type="ARBA" id="ARBA00022448"/>
    </source>
</evidence>
<accession>A0ABZ0WJ59</accession>
<feature type="transmembrane region" description="Helical" evidence="7">
    <location>
        <begin position="406"/>
        <end position="428"/>
    </location>
</feature>
<evidence type="ECO:0000313" key="8">
    <source>
        <dbReference type="EMBL" id="WQD77361.1"/>
    </source>
</evidence>
<feature type="transmembrane region" description="Helical" evidence="7">
    <location>
        <begin position="158"/>
        <end position="175"/>
    </location>
</feature>
<keyword evidence="2" id="KW-0813">Transport</keyword>
<organism evidence="8 9">
    <name type="scientific">Paraburkholderia kururiensis</name>
    <dbReference type="NCBI Taxonomy" id="984307"/>
    <lineage>
        <taxon>Bacteria</taxon>
        <taxon>Pseudomonadati</taxon>
        <taxon>Pseudomonadota</taxon>
        <taxon>Betaproteobacteria</taxon>
        <taxon>Burkholderiales</taxon>
        <taxon>Burkholderiaceae</taxon>
        <taxon>Paraburkholderia</taxon>
    </lineage>
</organism>
<dbReference type="Pfam" id="PF01566">
    <property type="entry name" value="Nramp"/>
    <property type="match status" value="1"/>
</dbReference>
<feature type="transmembrane region" description="Helical" evidence="7">
    <location>
        <begin position="257"/>
        <end position="278"/>
    </location>
</feature>
<evidence type="ECO:0000256" key="3">
    <source>
        <dbReference type="ARBA" id="ARBA00022692"/>
    </source>
</evidence>
<dbReference type="InterPro" id="IPR001046">
    <property type="entry name" value="NRAMP_fam"/>
</dbReference>
<feature type="transmembrane region" description="Helical" evidence="7">
    <location>
        <begin position="346"/>
        <end position="365"/>
    </location>
</feature>
<dbReference type="RefSeq" id="WP_114814310.1">
    <property type="nucleotide sequence ID" value="NZ_CP139965.1"/>
</dbReference>
<feature type="transmembrane region" description="Helical" evidence="7">
    <location>
        <begin position="298"/>
        <end position="325"/>
    </location>
</feature>
<feature type="transmembrane region" description="Helical" evidence="7">
    <location>
        <begin position="133"/>
        <end position="151"/>
    </location>
</feature>
<reference evidence="8 9" key="1">
    <citation type="submission" date="2023-12" db="EMBL/GenBank/DDBJ databases">
        <title>Genome sequencing and assembly of bacterial species from a model synthetic community.</title>
        <authorList>
            <person name="Hogle S.L."/>
        </authorList>
    </citation>
    <scope>NUCLEOTIDE SEQUENCE [LARGE SCALE GENOMIC DNA]</scope>
    <source>
        <strain evidence="8 9">HAMBI 2494</strain>
    </source>
</reference>
<feature type="transmembrane region" description="Helical" evidence="7">
    <location>
        <begin position="195"/>
        <end position="216"/>
    </location>
</feature>
<evidence type="ECO:0000256" key="1">
    <source>
        <dbReference type="ARBA" id="ARBA00004141"/>
    </source>
</evidence>
<sequence length="430" mass="45702">MDNDNGHVREPETVDTADQSWLKRLGPGLITGAADDDPSGIGTYTQTGAQFGFGLLWTVLLTYPLMVAIQMISARIGRVTGKGLASNIRQFAPRWVAVLLVLLLVVANTINIAADLAAMGTSVRLVVGGPQQLYVVVIGVASVVLQVFVPYERYAQILKWLTLVLFSYVAVALVVPVDWREVATAIVRPHATLSAAYLTAVVAVFGTTISPYLFFWQASQEVEEMRAAPGDAPLKRVPQQATAQFARISADTWTGMAVSNGIAFFIMLTAASTLYSHHVEIKTSADAARALAPIAGKWASHVFALGILGTGLLALPVLAGSAAYGMAGVFRWRSSLALRLLLAREFYSVIAVAILGGAAMTFFHFDPVKALYWSAVINGVAAVPVVIVVMLMGTNARVMREFAVTGWLRTAGWAVAGIMAVAAAGTLLPG</sequence>
<proteinExistence type="predicted"/>
<evidence type="ECO:0000256" key="5">
    <source>
        <dbReference type="ARBA" id="ARBA00022989"/>
    </source>
</evidence>
<name>A0ABZ0WJ59_9BURK</name>
<gene>
    <name evidence="8" type="ORF">U0042_25440</name>
</gene>
<comment type="subcellular location">
    <subcellularLocation>
        <location evidence="1">Membrane</location>
        <topology evidence="1">Multi-pass membrane protein</topology>
    </subcellularLocation>
</comment>
<keyword evidence="5 7" id="KW-1133">Transmembrane helix</keyword>
<evidence type="ECO:0000256" key="7">
    <source>
        <dbReference type="SAM" id="Phobius"/>
    </source>
</evidence>
<evidence type="ECO:0000256" key="6">
    <source>
        <dbReference type="ARBA" id="ARBA00023136"/>
    </source>
</evidence>
<keyword evidence="9" id="KW-1185">Reference proteome</keyword>
<keyword evidence="3 7" id="KW-0812">Transmembrane</keyword>
<evidence type="ECO:0000256" key="4">
    <source>
        <dbReference type="ARBA" id="ARBA00022847"/>
    </source>
</evidence>
<evidence type="ECO:0000313" key="9">
    <source>
        <dbReference type="Proteomes" id="UP001325479"/>
    </source>
</evidence>
<dbReference type="Proteomes" id="UP001325479">
    <property type="component" value="Chromosome"/>
</dbReference>
<protein>
    <submittedName>
        <fullName evidence="8">Divalent metal cation transporter</fullName>
    </submittedName>
</protein>
<feature type="transmembrane region" description="Helical" evidence="7">
    <location>
        <begin position="54"/>
        <end position="74"/>
    </location>
</feature>
<feature type="transmembrane region" description="Helical" evidence="7">
    <location>
        <begin position="95"/>
        <end position="113"/>
    </location>
</feature>
<dbReference type="PANTHER" id="PTHR11706">
    <property type="entry name" value="SOLUTE CARRIER PROTEIN FAMILY 11 MEMBER"/>
    <property type="match status" value="1"/>
</dbReference>